<protein>
    <submittedName>
        <fullName evidence="4">CorA family divalent cation transporter</fullName>
    </submittedName>
</protein>
<dbReference type="GO" id="GO:0005886">
    <property type="term" value="C:plasma membrane"/>
    <property type="evidence" value="ECO:0007669"/>
    <property type="project" value="UniProtKB-SubCell"/>
</dbReference>
<dbReference type="AlphaFoldDB" id="A0AAQ3QUZ3"/>
<sequence>MADKSSFDSGSLPDASSSHVARAIRGLGKTLVENANDCVPFPKFRQQRGLRPGIEHFLEIEEGEGTPVKITCIDYGPGTLNRMAIHDLVEYLKAPRPKNIHVRWINIDGLNAHVVQKIQAHFDFHLLAAEDVMNPYERTKSQDYGNYLFMVFRQIMMCQKKWINEQVSIFLFDDTLLTFQEVEGDLLEPVRDRLERDNSRFRNGKADYLMYAILDCIMDSYFPICEKYGQSLDTLERSITRNPKSSTRQHLFEMKRDLGVLRRQVTPMRDLLLALKQSQTPLIDDSVKLFLGDAYEHSVQILDVIEAYHDTSEALTDLFA</sequence>
<dbReference type="PANTHER" id="PTHR46494:SF1">
    <property type="entry name" value="CORA FAMILY METAL ION TRANSPORTER (EUROFUNG)"/>
    <property type="match status" value="1"/>
</dbReference>
<evidence type="ECO:0000313" key="5">
    <source>
        <dbReference type="Proteomes" id="UP001304300"/>
    </source>
</evidence>
<evidence type="ECO:0000256" key="2">
    <source>
        <dbReference type="ARBA" id="ARBA00022448"/>
    </source>
</evidence>
<dbReference type="InterPro" id="IPR002523">
    <property type="entry name" value="MgTranspt_CorA/ZnTranspt_ZntB"/>
</dbReference>
<gene>
    <name evidence="4" type="ORF">RZN69_17095</name>
</gene>
<organism evidence="4 5">
    <name type="scientific">Rubellicoccus peritrichatus</name>
    <dbReference type="NCBI Taxonomy" id="3080537"/>
    <lineage>
        <taxon>Bacteria</taxon>
        <taxon>Pseudomonadati</taxon>
        <taxon>Verrucomicrobiota</taxon>
        <taxon>Opitutia</taxon>
        <taxon>Puniceicoccales</taxon>
        <taxon>Cerasicoccaceae</taxon>
        <taxon>Rubellicoccus</taxon>
    </lineage>
</organism>
<evidence type="ECO:0000313" key="4">
    <source>
        <dbReference type="EMBL" id="WOO40337.1"/>
    </source>
</evidence>
<dbReference type="GO" id="GO:0050897">
    <property type="term" value="F:cobalt ion binding"/>
    <property type="evidence" value="ECO:0007669"/>
    <property type="project" value="TreeGrafter"/>
</dbReference>
<evidence type="ECO:0000256" key="3">
    <source>
        <dbReference type="ARBA" id="ARBA00022475"/>
    </source>
</evidence>
<keyword evidence="5" id="KW-1185">Reference proteome</keyword>
<dbReference type="Gene3D" id="1.20.58.340">
    <property type="entry name" value="Magnesium transport protein CorA, transmembrane region"/>
    <property type="match status" value="1"/>
</dbReference>
<dbReference type="GO" id="GO:0000287">
    <property type="term" value="F:magnesium ion binding"/>
    <property type="evidence" value="ECO:0007669"/>
    <property type="project" value="TreeGrafter"/>
</dbReference>
<proteinExistence type="predicted"/>
<dbReference type="EMBL" id="CP136920">
    <property type="protein sequence ID" value="WOO40337.1"/>
    <property type="molecule type" value="Genomic_DNA"/>
</dbReference>
<keyword evidence="2" id="KW-0813">Transport</keyword>
<dbReference type="Gene3D" id="3.30.460.20">
    <property type="entry name" value="CorA soluble domain-like"/>
    <property type="match status" value="1"/>
</dbReference>
<evidence type="ECO:0000256" key="1">
    <source>
        <dbReference type="ARBA" id="ARBA00004651"/>
    </source>
</evidence>
<dbReference type="GO" id="GO:0015095">
    <property type="term" value="F:magnesium ion transmembrane transporter activity"/>
    <property type="evidence" value="ECO:0007669"/>
    <property type="project" value="TreeGrafter"/>
</dbReference>
<dbReference type="GO" id="GO:0015087">
    <property type="term" value="F:cobalt ion transmembrane transporter activity"/>
    <property type="evidence" value="ECO:0007669"/>
    <property type="project" value="TreeGrafter"/>
</dbReference>
<dbReference type="Proteomes" id="UP001304300">
    <property type="component" value="Chromosome"/>
</dbReference>
<keyword evidence="3" id="KW-1003">Cell membrane</keyword>
<dbReference type="RefSeq" id="WP_317832530.1">
    <property type="nucleotide sequence ID" value="NZ_CP136920.1"/>
</dbReference>
<dbReference type="KEGG" id="puo:RZN69_17095"/>
<keyword evidence="3" id="KW-0472">Membrane</keyword>
<name>A0AAQ3QUZ3_9BACT</name>
<dbReference type="InterPro" id="IPR045861">
    <property type="entry name" value="CorA_cytoplasmic_dom"/>
</dbReference>
<dbReference type="Pfam" id="PF01544">
    <property type="entry name" value="CorA"/>
    <property type="match status" value="1"/>
</dbReference>
<accession>A0AAQ3QUZ3</accession>
<dbReference type="SUPFAM" id="SSF143865">
    <property type="entry name" value="CorA soluble domain-like"/>
    <property type="match status" value="1"/>
</dbReference>
<dbReference type="PANTHER" id="PTHR46494">
    <property type="entry name" value="CORA FAMILY METAL ION TRANSPORTER (EUROFUNG)"/>
    <property type="match status" value="1"/>
</dbReference>
<comment type="subcellular location">
    <subcellularLocation>
        <location evidence="1">Cell membrane</location>
        <topology evidence="1">Multi-pass membrane protein</topology>
    </subcellularLocation>
</comment>
<reference evidence="4 5" key="1">
    <citation type="submission" date="2023-10" db="EMBL/GenBank/DDBJ databases">
        <title>Rubellicoccus peritrichatus gen. nov., sp. nov., isolated from an algae of coral reef tank.</title>
        <authorList>
            <person name="Luo J."/>
        </authorList>
    </citation>
    <scope>NUCLEOTIDE SEQUENCE [LARGE SCALE GENOMIC DNA]</scope>
    <source>
        <strain evidence="4 5">CR14</strain>
    </source>
</reference>